<dbReference type="STRING" id="218851.A0A2G5DM21"/>
<dbReference type="PANTHER" id="PTHR46524">
    <property type="entry name" value="CW-TYPE ZINC FINGER"/>
    <property type="match status" value="1"/>
</dbReference>
<accession>A0A2G5DM21</accession>
<proteinExistence type="predicted"/>
<dbReference type="InParanoid" id="A0A2G5DM21"/>
<sequence length="712" mass="79883">MDTENHSNKKGVNEKRKLDWQEESINLRDARPRNEKETDESGIYKEKKVRLRKYEGKESTSKGHGNTLSKPTTGTHKEIKPSILPSGDEPVQNLRKKHDIHSDSHRGSTKYCTQTEYVARDIDARSSAEEDSSSRPAAKESTLVKKARIRVKFSTKSGDMDTGSSDNGVSLNRKMEREKSPIHLSGACQSNVHSFQDNTEETSESGSNKEKKVRVLNYEPKQCSTRKGNWNAVSQPTAGVQKKIRSPMLQADVSGYESKVQKQQKKPVNQNESHHCSTRYYPQNDHASRDSDLQSSAEKDFPTRCAANESSLVKKPRVRVSFSGGGMDIGNFDNVDREMDCQESQNCLPLARQSNGRIFVQDNKEETNESRINKDKEVRVSKYVDEESTRRRGDGNTVTQPTTGIYIESTPNILPADVSGDEPKVRKQHRLPDNHCSAGCCTKSRYASTDIHTQSSDEIDSPDLTAAKEVINEGYDLKHKADRLKKFGSELESTSLSFQAALKFLRGGFLLESCSLEIAKRREFADSKFMYRETANLCQSVADEYEKHNVMAAAVLAYKCMEVAYMKILYSIDMRISQDQHELRMGLPDTPRGESPSSSVSDVDSLHNQGALADVTPSKRHDFKSEEDNIVSDVVEDVLKSERVREHFDIACIAMDATSKFQKILAAAIDNGESKYAKGLPYVQSAVLCHYHNINAVIRLIQLAIDALMIDD</sequence>
<dbReference type="Proteomes" id="UP000230069">
    <property type="component" value="Unassembled WGS sequence"/>
</dbReference>
<dbReference type="InterPro" id="IPR055300">
    <property type="entry name" value="CWZF3/5/7"/>
</dbReference>
<evidence type="ECO:0000259" key="2">
    <source>
        <dbReference type="Pfam" id="PF24756"/>
    </source>
</evidence>
<feature type="region of interest" description="Disordered" evidence="1">
    <location>
        <begin position="1"/>
        <end position="299"/>
    </location>
</feature>
<reference evidence="3 4" key="1">
    <citation type="submission" date="2017-09" db="EMBL/GenBank/DDBJ databases">
        <title>WGS assembly of Aquilegia coerulea Goldsmith.</title>
        <authorList>
            <person name="Hodges S."/>
            <person name="Kramer E."/>
            <person name="Nordborg M."/>
            <person name="Tomkins J."/>
            <person name="Borevitz J."/>
            <person name="Derieg N."/>
            <person name="Yan J."/>
            <person name="Mihaltcheva S."/>
            <person name="Hayes R.D."/>
            <person name="Rokhsar D."/>
        </authorList>
    </citation>
    <scope>NUCLEOTIDE SEQUENCE [LARGE SCALE GENOMIC DNA]</scope>
    <source>
        <strain evidence="4">cv. Goldsmith</strain>
    </source>
</reference>
<feature type="compositionally biased region" description="Polar residues" evidence="1">
    <location>
        <begin position="154"/>
        <end position="170"/>
    </location>
</feature>
<evidence type="ECO:0000256" key="1">
    <source>
        <dbReference type="SAM" id="MobiDB-lite"/>
    </source>
</evidence>
<name>A0A2G5DM21_AQUCA</name>
<feature type="compositionally biased region" description="Polar residues" evidence="1">
    <location>
        <begin position="62"/>
        <end position="74"/>
    </location>
</feature>
<feature type="compositionally biased region" description="Basic and acidic residues" evidence="1">
    <location>
        <begin position="1"/>
        <end position="36"/>
    </location>
</feature>
<dbReference type="EMBL" id="KZ305034">
    <property type="protein sequence ID" value="PIA44549.1"/>
    <property type="molecule type" value="Genomic_DNA"/>
</dbReference>
<feature type="compositionally biased region" description="Basic and acidic residues" evidence="1">
    <location>
        <begin position="118"/>
        <end position="128"/>
    </location>
</feature>
<keyword evidence="4" id="KW-1185">Reference proteome</keyword>
<feature type="region of interest" description="Disordered" evidence="1">
    <location>
        <begin position="584"/>
        <end position="604"/>
    </location>
</feature>
<evidence type="ECO:0000313" key="4">
    <source>
        <dbReference type="Proteomes" id="UP000230069"/>
    </source>
</evidence>
<feature type="compositionally biased region" description="Basic and acidic residues" evidence="1">
    <location>
        <begin position="42"/>
        <end position="61"/>
    </location>
</feature>
<protein>
    <recommendedName>
        <fullName evidence="2">CWZF3/5/7 THD domain-containing protein</fullName>
    </recommendedName>
</protein>
<feature type="compositionally biased region" description="Polar residues" evidence="1">
    <location>
        <begin position="187"/>
        <end position="197"/>
    </location>
</feature>
<dbReference type="OrthoDB" id="757982at2759"/>
<dbReference type="InterPro" id="IPR056406">
    <property type="entry name" value="THD_CWZF3/5/7"/>
</dbReference>
<dbReference type="Pfam" id="PF24756">
    <property type="entry name" value="THD_CWZF3-5-7"/>
    <property type="match status" value="1"/>
</dbReference>
<dbReference type="PANTHER" id="PTHR46524:SF7">
    <property type="entry name" value="CW-TYPE ZINC FINGER"/>
    <property type="match status" value="1"/>
</dbReference>
<evidence type="ECO:0000313" key="3">
    <source>
        <dbReference type="EMBL" id="PIA44549.1"/>
    </source>
</evidence>
<organism evidence="3 4">
    <name type="scientific">Aquilegia coerulea</name>
    <name type="common">Rocky mountain columbine</name>
    <dbReference type="NCBI Taxonomy" id="218851"/>
    <lineage>
        <taxon>Eukaryota</taxon>
        <taxon>Viridiplantae</taxon>
        <taxon>Streptophyta</taxon>
        <taxon>Embryophyta</taxon>
        <taxon>Tracheophyta</taxon>
        <taxon>Spermatophyta</taxon>
        <taxon>Magnoliopsida</taxon>
        <taxon>Ranunculales</taxon>
        <taxon>Ranunculaceae</taxon>
        <taxon>Thalictroideae</taxon>
        <taxon>Aquilegia</taxon>
    </lineage>
</organism>
<dbReference type="AlphaFoldDB" id="A0A2G5DM21"/>
<gene>
    <name evidence="3" type="ORF">AQUCO_01700268v1</name>
</gene>
<feature type="domain" description="CWZF3/5/7 THD" evidence="2">
    <location>
        <begin position="470"/>
        <end position="707"/>
    </location>
</feature>
<feature type="compositionally biased region" description="Polar residues" evidence="1">
    <location>
        <begin position="222"/>
        <end position="238"/>
    </location>
</feature>
<feature type="compositionally biased region" description="Basic and acidic residues" evidence="1">
    <location>
        <begin position="286"/>
        <end position="299"/>
    </location>
</feature>